<gene>
    <name evidence="2" type="ORF">LITE_LOCUS42030</name>
</gene>
<dbReference type="Proteomes" id="UP001154282">
    <property type="component" value="Unassembled WGS sequence"/>
</dbReference>
<feature type="region of interest" description="Disordered" evidence="1">
    <location>
        <begin position="67"/>
        <end position="114"/>
    </location>
</feature>
<accession>A0AAV0QA75</accession>
<comment type="caution">
    <text evidence="2">The sequence shown here is derived from an EMBL/GenBank/DDBJ whole genome shotgun (WGS) entry which is preliminary data.</text>
</comment>
<evidence type="ECO:0000256" key="1">
    <source>
        <dbReference type="SAM" id="MobiDB-lite"/>
    </source>
</evidence>
<protein>
    <submittedName>
        <fullName evidence="2">Uncharacterized protein</fullName>
    </submittedName>
</protein>
<evidence type="ECO:0000313" key="2">
    <source>
        <dbReference type="EMBL" id="CAI0541273.1"/>
    </source>
</evidence>
<feature type="region of interest" description="Disordered" evidence="1">
    <location>
        <begin position="141"/>
        <end position="166"/>
    </location>
</feature>
<dbReference type="AlphaFoldDB" id="A0AAV0QA75"/>
<dbReference type="EMBL" id="CAMGYJ010000009">
    <property type="protein sequence ID" value="CAI0541273.1"/>
    <property type="molecule type" value="Genomic_DNA"/>
</dbReference>
<reference evidence="2" key="1">
    <citation type="submission" date="2022-08" db="EMBL/GenBank/DDBJ databases">
        <authorList>
            <person name="Gutierrez-Valencia J."/>
        </authorList>
    </citation>
    <scope>NUCLEOTIDE SEQUENCE</scope>
</reference>
<proteinExistence type="predicted"/>
<feature type="compositionally biased region" description="Basic residues" evidence="1">
    <location>
        <begin position="101"/>
        <end position="114"/>
    </location>
</feature>
<sequence length="213" mass="24321">MGVAWDHVLGHPFPFTCLPLPAEVFLKLGVLVASQFTLHAPESGYKYTHITPRHHLRVVSVTQIHKSDHPKFHPPPPPPKNGFHHHHGGDDISSPPPLPRHCNHRHGSTGRRQQRALVRLEADPLRKLHQQHLRDPAGELLRSDQGSRADGAALPLQPLQHSRPPRFLRDQCHPGRSSHHALWHQRRYQLLQQSYARWGRFPCSQRHSTATAR</sequence>
<keyword evidence="3" id="KW-1185">Reference proteome</keyword>
<name>A0AAV0QA75_9ROSI</name>
<organism evidence="2 3">
    <name type="scientific">Linum tenue</name>
    <dbReference type="NCBI Taxonomy" id="586396"/>
    <lineage>
        <taxon>Eukaryota</taxon>
        <taxon>Viridiplantae</taxon>
        <taxon>Streptophyta</taxon>
        <taxon>Embryophyta</taxon>
        <taxon>Tracheophyta</taxon>
        <taxon>Spermatophyta</taxon>
        <taxon>Magnoliopsida</taxon>
        <taxon>eudicotyledons</taxon>
        <taxon>Gunneridae</taxon>
        <taxon>Pentapetalae</taxon>
        <taxon>rosids</taxon>
        <taxon>fabids</taxon>
        <taxon>Malpighiales</taxon>
        <taxon>Linaceae</taxon>
        <taxon>Linum</taxon>
    </lineage>
</organism>
<evidence type="ECO:0000313" key="3">
    <source>
        <dbReference type="Proteomes" id="UP001154282"/>
    </source>
</evidence>